<organism evidence="1 2">
    <name type="scientific">Ancylostoma duodenale</name>
    <dbReference type="NCBI Taxonomy" id="51022"/>
    <lineage>
        <taxon>Eukaryota</taxon>
        <taxon>Metazoa</taxon>
        <taxon>Ecdysozoa</taxon>
        <taxon>Nematoda</taxon>
        <taxon>Chromadorea</taxon>
        <taxon>Rhabditida</taxon>
        <taxon>Rhabditina</taxon>
        <taxon>Rhabditomorpha</taxon>
        <taxon>Strongyloidea</taxon>
        <taxon>Ancylostomatidae</taxon>
        <taxon>Ancylostomatinae</taxon>
        <taxon>Ancylostoma</taxon>
    </lineage>
</organism>
<dbReference type="Gene3D" id="1.10.640.10">
    <property type="entry name" value="Haem peroxidase domain superfamily, animal type"/>
    <property type="match status" value="1"/>
</dbReference>
<accession>A0A0C2FN37</accession>
<name>A0A0C2FN37_9BILA</name>
<keyword evidence="2" id="KW-1185">Reference proteome</keyword>
<evidence type="ECO:0000313" key="1">
    <source>
        <dbReference type="EMBL" id="KIH49980.1"/>
    </source>
</evidence>
<dbReference type="GO" id="GO:0006979">
    <property type="term" value="P:response to oxidative stress"/>
    <property type="evidence" value="ECO:0007669"/>
    <property type="project" value="InterPro"/>
</dbReference>
<dbReference type="SUPFAM" id="SSF48113">
    <property type="entry name" value="Heme-dependent peroxidases"/>
    <property type="match status" value="1"/>
</dbReference>
<dbReference type="InterPro" id="IPR019791">
    <property type="entry name" value="Haem_peroxidase_animal"/>
</dbReference>
<dbReference type="EMBL" id="KN751219">
    <property type="protein sequence ID" value="KIH49980.1"/>
    <property type="molecule type" value="Genomic_DNA"/>
</dbReference>
<dbReference type="Pfam" id="PF03098">
    <property type="entry name" value="An_peroxidase"/>
    <property type="match status" value="1"/>
</dbReference>
<dbReference type="OrthoDB" id="10069512at2759"/>
<dbReference type="AlphaFoldDB" id="A0A0C2FN37"/>
<dbReference type="GO" id="GO:0020037">
    <property type="term" value="F:heme binding"/>
    <property type="evidence" value="ECO:0007669"/>
    <property type="project" value="InterPro"/>
</dbReference>
<proteinExistence type="predicted"/>
<dbReference type="InterPro" id="IPR037120">
    <property type="entry name" value="Haem_peroxidase_sf_animal"/>
</dbReference>
<reference evidence="1 2" key="1">
    <citation type="submission" date="2013-12" db="EMBL/GenBank/DDBJ databases">
        <title>Draft genome of the parsitic nematode Ancylostoma duodenale.</title>
        <authorList>
            <person name="Mitreva M."/>
        </authorList>
    </citation>
    <scope>NUCLEOTIDE SEQUENCE [LARGE SCALE GENOMIC DNA]</scope>
    <source>
        <strain evidence="1 2">Zhejiang</strain>
    </source>
</reference>
<sequence>MQGGVWLGGQSGYPGHNAYRTNRIHSGWCNNLRRPEQGNAFQPFLHLLPAQYDDGNWTLFISIQQDKTQENN</sequence>
<dbReference type="PROSITE" id="PS50292">
    <property type="entry name" value="PEROXIDASE_3"/>
    <property type="match status" value="1"/>
</dbReference>
<dbReference type="GO" id="GO:0004601">
    <property type="term" value="F:peroxidase activity"/>
    <property type="evidence" value="ECO:0007669"/>
    <property type="project" value="InterPro"/>
</dbReference>
<gene>
    <name evidence="1" type="ORF">ANCDUO_19944</name>
</gene>
<dbReference type="InterPro" id="IPR010255">
    <property type="entry name" value="Haem_peroxidase_sf"/>
</dbReference>
<protein>
    <submittedName>
        <fullName evidence="1">Uncharacterized protein</fullName>
    </submittedName>
</protein>
<evidence type="ECO:0000313" key="2">
    <source>
        <dbReference type="Proteomes" id="UP000054047"/>
    </source>
</evidence>
<dbReference type="Proteomes" id="UP000054047">
    <property type="component" value="Unassembled WGS sequence"/>
</dbReference>